<name>A0A124FXU7_9BACT</name>
<sequence length="24" mass="2733">MWGRLKMGTLEKITNAIIETMPAQ</sequence>
<evidence type="ECO:0000313" key="1">
    <source>
        <dbReference type="EMBL" id="KUK79122.1"/>
    </source>
</evidence>
<organism evidence="1 2">
    <name type="scientific">Mesotoga prima</name>
    <dbReference type="NCBI Taxonomy" id="1184387"/>
    <lineage>
        <taxon>Bacteria</taxon>
        <taxon>Thermotogati</taxon>
        <taxon>Thermotogota</taxon>
        <taxon>Thermotogae</taxon>
        <taxon>Kosmotogales</taxon>
        <taxon>Kosmotogaceae</taxon>
        <taxon>Mesotoga</taxon>
    </lineage>
</organism>
<dbReference type="EMBL" id="LGGP01000295">
    <property type="protein sequence ID" value="KUK79122.1"/>
    <property type="molecule type" value="Genomic_DNA"/>
</dbReference>
<dbReference type="AlphaFoldDB" id="A0A124FXU7"/>
<dbReference type="Proteomes" id="UP000054092">
    <property type="component" value="Unassembled WGS sequence"/>
</dbReference>
<accession>A0A124FXU7</accession>
<feature type="non-terminal residue" evidence="1">
    <location>
        <position position="24"/>
    </location>
</feature>
<evidence type="ECO:0000313" key="2">
    <source>
        <dbReference type="Proteomes" id="UP000054092"/>
    </source>
</evidence>
<proteinExistence type="predicted"/>
<gene>
    <name evidence="1" type="ORF">XD94_1483</name>
</gene>
<reference evidence="2" key="1">
    <citation type="journal article" date="2015" name="MBio">
        <title>Genome-Resolved Metagenomic Analysis Reveals Roles for Candidate Phyla and Other Microbial Community Members in Biogeochemical Transformations in Oil Reservoirs.</title>
        <authorList>
            <person name="Hu P."/>
            <person name="Tom L."/>
            <person name="Singh A."/>
            <person name="Thomas B.C."/>
            <person name="Baker B.J."/>
            <person name="Piceno Y.M."/>
            <person name="Andersen G.L."/>
            <person name="Banfield J.F."/>
        </authorList>
    </citation>
    <scope>NUCLEOTIDE SEQUENCE [LARGE SCALE GENOMIC DNA]</scope>
</reference>
<comment type="caution">
    <text evidence="1">The sequence shown here is derived from an EMBL/GenBank/DDBJ whole genome shotgun (WGS) entry which is preliminary data.</text>
</comment>
<protein>
    <submittedName>
        <fullName evidence="1">Uncharacterized protein</fullName>
    </submittedName>
</protein>